<dbReference type="InterPro" id="IPR036388">
    <property type="entry name" value="WH-like_DNA-bd_sf"/>
</dbReference>
<dbReference type="OrthoDB" id="9808360at2"/>
<dbReference type="PROSITE" id="PS51197">
    <property type="entry name" value="HTH_RRF2_2"/>
    <property type="match status" value="1"/>
</dbReference>
<dbReference type="PANTHER" id="PTHR33221:SF13">
    <property type="entry name" value="TRANSCRIPTIONAL REGULATOR-RELATED"/>
    <property type="match status" value="1"/>
</dbReference>
<dbReference type="AlphaFoldDB" id="A0A506VC83"/>
<dbReference type="InterPro" id="IPR036390">
    <property type="entry name" value="WH_DNA-bd_sf"/>
</dbReference>
<keyword evidence="3" id="KW-0408">Iron</keyword>
<evidence type="ECO:0000256" key="6">
    <source>
        <dbReference type="ARBA" id="ARBA00023163"/>
    </source>
</evidence>
<sequence length="183" mass="20642">MAFYSSGVEYGIHSLMSMVDANGDSREMSVRELAELQNVPYDYLAKIFTRLSRAGLVVSSEGKGGGFRLACASELITVLDIVHAIDGQKSMFECREIRQRLALFDEAPPSWVCHGPCSVRSVMDSAQKRMEEELARYTVLDLVRSMFRKAPDTFAIEVKEWVKERRSKTQQRSAILPAAKKTR</sequence>
<accession>A0A506VC83</accession>
<evidence type="ECO:0000256" key="2">
    <source>
        <dbReference type="ARBA" id="ARBA00022714"/>
    </source>
</evidence>
<dbReference type="SUPFAM" id="SSF46785">
    <property type="entry name" value="Winged helix' DNA-binding domain"/>
    <property type="match status" value="1"/>
</dbReference>
<keyword evidence="8" id="KW-1185">Reference proteome</keyword>
<dbReference type="Proteomes" id="UP000319523">
    <property type="component" value="Unassembled WGS sequence"/>
</dbReference>
<keyword evidence="4" id="KW-0411">Iron-sulfur</keyword>
<dbReference type="EMBL" id="VHQI01000003">
    <property type="protein sequence ID" value="TPW43347.1"/>
    <property type="molecule type" value="Genomic_DNA"/>
</dbReference>
<evidence type="ECO:0000256" key="1">
    <source>
        <dbReference type="ARBA" id="ARBA00022491"/>
    </source>
</evidence>
<name>A0A506VC83_9GAMM</name>
<reference evidence="7 8" key="1">
    <citation type="submission" date="2019-06" db="EMBL/GenBank/DDBJ databases">
        <authorList>
            <person name="Yang Y."/>
        </authorList>
    </citation>
    <scope>NUCLEOTIDE SEQUENCE [LARGE SCALE GENOMIC DNA]</scope>
    <source>
        <strain evidence="7 8">BIT-26</strain>
    </source>
</reference>
<keyword evidence="5" id="KW-0805">Transcription regulation</keyword>
<evidence type="ECO:0000256" key="4">
    <source>
        <dbReference type="ARBA" id="ARBA00023014"/>
    </source>
</evidence>
<dbReference type="GO" id="GO:0005829">
    <property type="term" value="C:cytosol"/>
    <property type="evidence" value="ECO:0007669"/>
    <property type="project" value="TreeGrafter"/>
</dbReference>
<dbReference type="PANTHER" id="PTHR33221">
    <property type="entry name" value="WINGED HELIX-TURN-HELIX TRANSCRIPTIONAL REGULATOR, RRF2 FAMILY"/>
    <property type="match status" value="1"/>
</dbReference>
<comment type="caution">
    <text evidence="7">The sequence shown here is derived from an EMBL/GenBank/DDBJ whole genome shotgun (WGS) entry which is preliminary data.</text>
</comment>
<dbReference type="InterPro" id="IPR000944">
    <property type="entry name" value="Tscrpt_reg_Rrf2"/>
</dbReference>
<evidence type="ECO:0000256" key="5">
    <source>
        <dbReference type="ARBA" id="ARBA00023015"/>
    </source>
</evidence>
<gene>
    <name evidence="7" type="ORF">FKM52_07250</name>
</gene>
<dbReference type="InterPro" id="IPR030489">
    <property type="entry name" value="TR_Rrf2-type_CS"/>
</dbReference>
<dbReference type="Pfam" id="PF02082">
    <property type="entry name" value="Rrf2"/>
    <property type="match status" value="1"/>
</dbReference>
<protein>
    <submittedName>
        <fullName evidence="7">Rrf2 family transcriptional regulator</fullName>
    </submittedName>
</protein>
<dbReference type="RefSeq" id="WP_141175522.1">
    <property type="nucleotide sequence ID" value="NZ_JBHUFX010000013.1"/>
</dbReference>
<dbReference type="GO" id="GO:0003700">
    <property type="term" value="F:DNA-binding transcription factor activity"/>
    <property type="evidence" value="ECO:0007669"/>
    <property type="project" value="TreeGrafter"/>
</dbReference>
<evidence type="ECO:0000313" key="7">
    <source>
        <dbReference type="EMBL" id="TPW43347.1"/>
    </source>
</evidence>
<dbReference type="NCBIfam" id="TIGR00738">
    <property type="entry name" value="rrf2_super"/>
    <property type="match status" value="1"/>
</dbReference>
<dbReference type="GO" id="GO:0051537">
    <property type="term" value="F:2 iron, 2 sulfur cluster binding"/>
    <property type="evidence" value="ECO:0007669"/>
    <property type="project" value="UniProtKB-KW"/>
</dbReference>
<keyword evidence="6" id="KW-0804">Transcription</keyword>
<proteinExistence type="predicted"/>
<keyword evidence="1" id="KW-0678">Repressor</keyword>
<keyword evidence="2" id="KW-0479">Metal-binding</keyword>
<dbReference type="Gene3D" id="1.10.10.10">
    <property type="entry name" value="Winged helix-like DNA-binding domain superfamily/Winged helix DNA-binding domain"/>
    <property type="match status" value="1"/>
</dbReference>
<evidence type="ECO:0000313" key="8">
    <source>
        <dbReference type="Proteomes" id="UP000319523"/>
    </source>
</evidence>
<keyword evidence="2" id="KW-0001">2Fe-2S</keyword>
<evidence type="ECO:0000256" key="3">
    <source>
        <dbReference type="ARBA" id="ARBA00023004"/>
    </source>
</evidence>
<dbReference type="PROSITE" id="PS01332">
    <property type="entry name" value="HTH_RRF2_1"/>
    <property type="match status" value="1"/>
</dbReference>
<organism evidence="7 8">
    <name type="scientific">Mixta tenebrionis</name>
    <dbReference type="NCBI Taxonomy" id="2562439"/>
    <lineage>
        <taxon>Bacteria</taxon>
        <taxon>Pseudomonadati</taxon>
        <taxon>Pseudomonadota</taxon>
        <taxon>Gammaproteobacteria</taxon>
        <taxon>Enterobacterales</taxon>
        <taxon>Erwiniaceae</taxon>
        <taxon>Mixta</taxon>
    </lineage>
</organism>